<gene>
    <name evidence="1" type="ORF">SanaruYs_03180</name>
</gene>
<name>A0A401U596_9BACT</name>
<dbReference type="Proteomes" id="UP000288227">
    <property type="component" value="Unassembled WGS sequence"/>
</dbReference>
<organism evidence="1 2">
    <name type="scientific">Chryseotalea sanaruensis</name>
    <dbReference type="NCBI Taxonomy" id="2482724"/>
    <lineage>
        <taxon>Bacteria</taxon>
        <taxon>Pseudomonadati</taxon>
        <taxon>Bacteroidota</taxon>
        <taxon>Cytophagia</taxon>
        <taxon>Cytophagales</taxon>
        <taxon>Chryseotaleaceae</taxon>
        <taxon>Chryseotalea</taxon>
    </lineage>
</organism>
<accession>A0A401U596</accession>
<evidence type="ECO:0000313" key="2">
    <source>
        <dbReference type="Proteomes" id="UP000288227"/>
    </source>
</evidence>
<dbReference type="AlphaFoldDB" id="A0A401U596"/>
<keyword evidence="2" id="KW-1185">Reference proteome</keyword>
<dbReference type="EMBL" id="BHXQ01000001">
    <property type="protein sequence ID" value="GCC50103.1"/>
    <property type="molecule type" value="Genomic_DNA"/>
</dbReference>
<proteinExistence type="predicted"/>
<sequence length="251" mass="28594">MVAVCYVQEAWTQENLNLNLESRAGVLVPDFSKLPDLPRQQFVYVPTGGLPLFDAQQKQVATLSKFCPVGKYTDGHMRMFILPLSNPNNCVNVPLEKLHHYSDDTYVIPFYENDTKVLRLFDGNSLGNTWAKVSDIIDRDFVVMSWKDYFISRRNSPILAKGKGLNLRESPYDDAELILTVKGERMHMFITGYDDGFCEGPWCKVKVKVYKENPCTTQRAEEANVEKEYGGWVKLINDAGLPNVYMNTKGC</sequence>
<protein>
    <submittedName>
        <fullName evidence="1">Uncharacterized protein</fullName>
    </submittedName>
</protein>
<reference evidence="1 2" key="1">
    <citation type="submission" date="2018-11" db="EMBL/GenBank/DDBJ databases">
        <title>Chryseotalea sanarue gen. nov., sp., nov., a member of the family Cytophagaceae, isolated from a brackish lake in Hamamatsu Japan.</title>
        <authorList>
            <person name="Maejima Y."/>
            <person name="Iino T."/>
            <person name="Muraguchi Y."/>
            <person name="Fukuda K."/>
            <person name="Ohkuma M."/>
            <person name="Moriuchi R."/>
            <person name="Dohra H."/>
            <person name="Kimbara K."/>
            <person name="Shintani M."/>
        </authorList>
    </citation>
    <scope>NUCLEOTIDE SEQUENCE [LARGE SCALE GENOMIC DNA]</scope>
    <source>
        <strain evidence="1 2">Ys</strain>
    </source>
</reference>
<comment type="caution">
    <text evidence="1">The sequence shown here is derived from an EMBL/GenBank/DDBJ whole genome shotgun (WGS) entry which is preliminary data.</text>
</comment>
<evidence type="ECO:0000313" key="1">
    <source>
        <dbReference type="EMBL" id="GCC50103.1"/>
    </source>
</evidence>